<comment type="caution">
    <text evidence="1">The sequence shown here is derived from an EMBL/GenBank/DDBJ whole genome shotgun (WGS) entry which is preliminary data.</text>
</comment>
<reference evidence="1" key="1">
    <citation type="journal article" date="2023" name="Mol. Ecol. Resour.">
        <title>Chromosome-level genome assembly of a triploid poplar Populus alba 'Berolinensis'.</title>
        <authorList>
            <person name="Chen S."/>
            <person name="Yu Y."/>
            <person name="Wang X."/>
            <person name="Wang S."/>
            <person name="Zhang T."/>
            <person name="Zhou Y."/>
            <person name="He R."/>
            <person name="Meng N."/>
            <person name="Wang Y."/>
            <person name="Liu W."/>
            <person name="Liu Z."/>
            <person name="Liu J."/>
            <person name="Guo Q."/>
            <person name="Huang H."/>
            <person name="Sederoff R.R."/>
            <person name="Wang G."/>
            <person name="Qu G."/>
            <person name="Chen S."/>
        </authorList>
    </citation>
    <scope>NUCLEOTIDE SEQUENCE</scope>
    <source>
        <strain evidence="1">SC-2020</strain>
    </source>
</reference>
<protein>
    <submittedName>
        <fullName evidence="1">Uncharacterized protein</fullName>
    </submittedName>
</protein>
<name>A0AAD6RFK8_9ROSI</name>
<evidence type="ECO:0000313" key="2">
    <source>
        <dbReference type="Proteomes" id="UP001164929"/>
    </source>
</evidence>
<organism evidence="1 2">
    <name type="scientific">Populus alba x Populus x berolinensis</name>
    <dbReference type="NCBI Taxonomy" id="444605"/>
    <lineage>
        <taxon>Eukaryota</taxon>
        <taxon>Viridiplantae</taxon>
        <taxon>Streptophyta</taxon>
        <taxon>Embryophyta</taxon>
        <taxon>Tracheophyta</taxon>
        <taxon>Spermatophyta</taxon>
        <taxon>Magnoliopsida</taxon>
        <taxon>eudicotyledons</taxon>
        <taxon>Gunneridae</taxon>
        <taxon>Pentapetalae</taxon>
        <taxon>rosids</taxon>
        <taxon>fabids</taxon>
        <taxon>Malpighiales</taxon>
        <taxon>Salicaceae</taxon>
        <taxon>Saliceae</taxon>
        <taxon>Populus</taxon>
    </lineage>
</organism>
<dbReference type="AlphaFoldDB" id="A0AAD6RFK8"/>
<accession>A0AAD6RFK8</accession>
<evidence type="ECO:0000313" key="1">
    <source>
        <dbReference type="EMBL" id="KAJ7008128.1"/>
    </source>
</evidence>
<gene>
    <name evidence="1" type="ORF">NC653_006980</name>
</gene>
<dbReference type="EMBL" id="JAQIZT010000002">
    <property type="protein sequence ID" value="KAJ7008128.1"/>
    <property type="molecule type" value="Genomic_DNA"/>
</dbReference>
<sequence>MDDDLASFRHMLHRKPLPSIV</sequence>
<keyword evidence="2" id="KW-1185">Reference proteome</keyword>
<dbReference type="Proteomes" id="UP001164929">
    <property type="component" value="Chromosome 2"/>
</dbReference>
<proteinExistence type="predicted"/>